<proteinExistence type="predicted"/>
<reference evidence="3 4" key="1">
    <citation type="submission" date="2012-02" db="EMBL/GenBank/DDBJ databases">
        <title>Complete sequence of chromosome of Singulisphaera acidiphila DSM 18658.</title>
        <authorList>
            <consortium name="US DOE Joint Genome Institute (JGI-PGF)"/>
            <person name="Lucas S."/>
            <person name="Copeland A."/>
            <person name="Lapidus A."/>
            <person name="Glavina del Rio T."/>
            <person name="Dalin E."/>
            <person name="Tice H."/>
            <person name="Bruce D."/>
            <person name="Goodwin L."/>
            <person name="Pitluck S."/>
            <person name="Peters L."/>
            <person name="Ovchinnikova G."/>
            <person name="Chertkov O."/>
            <person name="Kyrpides N."/>
            <person name="Mavromatis K."/>
            <person name="Ivanova N."/>
            <person name="Brettin T."/>
            <person name="Detter J.C."/>
            <person name="Han C."/>
            <person name="Larimer F."/>
            <person name="Land M."/>
            <person name="Hauser L."/>
            <person name="Markowitz V."/>
            <person name="Cheng J.-F."/>
            <person name="Hugenholtz P."/>
            <person name="Woyke T."/>
            <person name="Wu D."/>
            <person name="Tindall B."/>
            <person name="Pomrenke H."/>
            <person name="Brambilla E."/>
            <person name="Klenk H.-P."/>
            <person name="Eisen J.A."/>
        </authorList>
    </citation>
    <scope>NUCLEOTIDE SEQUENCE [LARGE SCALE GENOMIC DNA]</scope>
    <source>
        <strain evidence="4">ATCC BAA-1392 / DSM 18658 / VKM B-2454 / MOB10</strain>
    </source>
</reference>
<feature type="domain" description="DUF1648" evidence="2">
    <location>
        <begin position="14"/>
        <end position="55"/>
    </location>
</feature>
<dbReference type="EMBL" id="CP003364">
    <property type="protein sequence ID" value="AGA24612.1"/>
    <property type="molecule type" value="Genomic_DNA"/>
</dbReference>
<feature type="transmembrane region" description="Helical" evidence="1">
    <location>
        <begin position="103"/>
        <end position="124"/>
    </location>
</feature>
<dbReference type="Pfam" id="PF07853">
    <property type="entry name" value="DUF1648"/>
    <property type="match status" value="1"/>
</dbReference>
<keyword evidence="1" id="KW-0812">Transmembrane</keyword>
<keyword evidence="4" id="KW-1185">Reference proteome</keyword>
<dbReference type="eggNOG" id="COG4194">
    <property type="taxonomic scope" value="Bacteria"/>
</dbReference>
<dbReference type="InterPro" id="IPR012867">
    <property type="entry name" value="DUF1648"/>
</dbReference>
<dbReference type="HOGENOM" id="CLU_131964_0_0_0"/>
<dbReference type="Proteomes" id="UP000010798">
    <property type="component" value="Chromosome"/>
</dbReference>
<gene>
    <name evidence="3" type="ordered locus">Sinac_0155</name>
</gene>
<name>L0D5S6_SINAD</name>
<protein>
    <recommendedName>
        <fullName evidence="2">DUF1648 domain-containing protein</fullName>
    </recommendedName>
</protein>
<dbReference type="AlphaFoldDB" id="L0D5S6"/>
<organism evidence="3 4">
    <name type="scientific">Singulisphaera acidiphila (strain ATCC BAA-1392 / DSM 18658 / VKM B-2454 / MOB10)</name>
    <dbReference type="NCBI Taxonomy" id="886293"/>
    <lineage>
        <taxon>Bacteria</taxon>
        <taxon>Pseudomonadati</taxon>
        <taxon>Planctomycetota</taxon>
        <taxon>Planctomycetia</taxon>
        <taxon>Isosphaerales</taxon>
        <taxon>Isosphaeraceae</taxon>
        <taxon>Singulisphaera</taxon>
    </lineage>
</organism>
<keyword evidence="1" id="KW-0472">Membrane</keyword>
<dbReference type="OrthoDB" id="197163at2"/>
<sequence>MNRPKPAIATLVILYGLLVALVMVTYPKLPERVATHFGFSGEPDGWMSRPACAAFTLGVAALTALICAGSTYLARFFTDSAINIPNRAYWLAPERRRETYDKIFSLGLWIACLTTALFLAFHMLVVRANQANPVRLPTGEGCSLLLVFLAGIGGIIWFSVTRSWQAPSEDAI</sequence>
<feature type="transmembrane region" description="Helical" evidence="1">
    <location>
        <begin position="144"/>
        <end position="160"/>
    </location>
</feature>
<evidence type="ECO:0000259" key="2">
    <source>
        <dbReference type="Pfam" id="PF07853"/>
    </source>
</evidence>
<feature type="transmembrane region" description="Helical" evidence="1">
    <location>
        <begin position="46"/>
        <end position="68"/>
    </location>
</feature>
<dbReference type="RefSeq" id="WP_015243797.1">
    <property type="nucleotide sequence ID" value="NC_019892.1"/>
</dbReference>
<accession>L0D5S6</accession>
<dbReference type="KEGG" id="saci:Sinac_0155"/>
<dbReference type="STRING" id="886293.Sinac_0155"/>
<feature type="transmembrane region" description="Helical" evidence="1">
    <location>
        <begin position="7"/>
        <end position="26"/>
    </location>
</feature>
<evidence type="ECO:0000313" key="3">
    <source>
        <dbReference type="EMBL" id="AGA24612.1"/>
    </source>
</evidence>
<evidence type="ECO:0000256" key="1">
    <source>
        <dbReference type="SAM" id="Phobius"/>
    </source>
</evidence>
<keyword evidence="1" id="KW-1133">Transmembrane helix</keyword>
<evidence type="ECO:0000313" key="4">
    <source>
        <dbReference type="Proteomes" id="UP000010798"/>
    </source>
</evidence>